<accession>A0A1Y5IIU9</accession>
<evidence type="ECO:0000256" key="1">
    <source>
        <dbReference type="ARBA" id="ARBA00022884"/>
    </source>
</evidence>
<dbReference type="RefSeq" id="XP_003079264.2">
    <property type="nucleotide sequence ID" value="XM_003079216.2"/>
</dbReference>
<organism evidence="4">
    <name type="scientific">Ostreococcus tauri</name>
    <name type="common">Marine green alga</name>
    <dbReference type="NCBI Taxonomy" id="70448"/>
    <lineage>
        <taxon>Eukaryota</taxon>
        <taxon>Viridiplantae</taxon>
        <taxon>Chlorophyta</taxon>
        <taxon>Mamiellophyceae</taxon>
        <taxon>Mamiellales</taxon>
        <taxon>Bathycoccaceae</taxon>
        <taxon>Ostreococcus</taxon>
    </lineage>
</organism>
<dbReference type="eggNOG" id="KOG4660">
    <property type="taxonomic scope" value="Eukaryota"/>
</dbReference>
<dbReference type="InterPro" id="IPR007201">
    <property type="entry name" value="Mei2-like_Rrm_C"/>
</dbReference>
<feature type="domain" description="Mei2-like C-terminal RNA recognition motif" evidence="3">
    <location>
        <begin position="347"/>
        <end position="443"/>
    </location>
</feature>
<feature type="region of interest" description="Disordered" evidence="2">
    <location>
        <begin position="264"/>
        <end position="317"/>
    </location>
</feature>
<dbReference type="Proteomes" id="UP000195557">
    <property type="component" value="Unassembled WGS sequence"/>
</dbReference>
<name>A0A1Y5IIU9_OSTTA</name>
<dbReference type="EMBL" id="KZ155776">
    <property type="protein sequence ID" value="OUS48043.1"/>
    <property type="molecule type" value="Genomic_DNA"/>
</dbReference>
<reference evidence="4" key="1">
    <citation type="submission" date="2017-04" db="EMBL/GenBank/DDBJ databases">
        <title>Population genomics of picophytoplankton unveils novel chromosome hypervariability.</title>
        <authorList>
            <consortium name="DOE Joint Genome Institute"/>
            <person name="Blanc-Mathieu R."/>
            <person name="Krasovec M."/>
            <person name="Hebrard M."/>
            <person name="Yau S."/>
            <person name="Desgranges E."/>
            <person name="Martin J."/>
            <person name="Schackwitz W."/>
            <person name="Kuo A."/>
            <person name="Salin G."/>
            <person name="Donnadieu C."/>
            <person name="Desdevises Y."/>
            <person name="Sanchez-Ferandin S."/>
            <person name="Moreau H."/>
            <person name="Rivals E."/>
            <person name="Grigoriev I.V."/>
            <person name="Grimsley N."/>
            <person name="Eyre-Walker A."/>
            <person name="Piganeau G."/>
        </authorList>
    </citation>
    <scope>NUCLEOTIDE SEQUENCE [LARGE SCALE GENOMIC DNA]</scope>
    <source>
        <strain evidence="4">RCC 1115</strain>
    </source>
</reference>
<feature type="compositionally biased region" description="Polar residues" evidence="2">
    <location>
        <begin position="294"/>
        <end position="317"/>
    </location>
</feature>
<dbReference type="SUPFAM" id="SSF54928">
    <property type="entry name" value="RNA-binding domain, RBD"/>
    <property type="match status" value="3"/>
</dbReference>
<proteinExistence type="predicted"/>
<evidence type="ECO:0000256" key="2">
    <source>
        <dbReference type="SAM" id="MobiDB-lite"/>
    </source>
</evidence>
<dbReference type="KEGG" id="ota:OT_ostta05g01660"/>
<dbReference type="InterPro" id="IPR035979">
    <property type="entry name" value="RBD_domain_sf"/>
</dbReference>
<dbReference type="OrthoDB" id="417481at2759"/>
<evidence type="ECO:0000259" key="3">
    <source>
        <dbReference type="Pfam" id="PF04059"/>
    </source>
</evidence>
<dbReference type="Pfam" id="PF04059">
    <property type="entry name" value="RRM_2"/>
    <property type="match status" value="1"/>
</dbReference>
<protein>
    <submittedName>
        <fullName evidence="4">Terminal ear1</fullName>
    </submittedName>
</protein>
<keyword evidence="1" id="KW-0694">RNA-binding</keyword>
<dbReference type="InterPro" id="IPR012677">
    <property type="entry name" value="Nucleotide-bd_a/b_plait_sf"/>
</dbReference>
<dbReference type="PANTHER" id="PTHR23189">
    <property type="entry name" value="RNA RECOGNITION MOTIF-CONTAINING"/>
    <property type="match status" value="1"/>
</dbReference>
<dbReference type="GO" id="GO:0003723">
    <property type="term" value="F:RNA binding"/>
    <property type="evidence" value="ECO:0007669"/>
    <property type="project" value="UniProtKB-KW"/>
</dbReference>
<dbReference type="OMA" id="MSTHIFH"/>
<dbReference type="AlphaFoldDB" id="A0A1Y5IIU9"/>
<gene>
    <name evidence="4" type="ORF">BE221DRAFT_70184</name>
</gene>
<dbReference type="Gene3D" id="3.30.70.330">
    <property type="match status" value="3"/>
</dbReference>
<sequence>MMNMQMSAMHQGQMGAPIQPESPMSPMSMPAVWTNDDPSRTVYLVLVDASMNDQMLWSIASQFGDIRSIANELRRTMNTVFVSYYDIRAAELAKLTLQMSTHIFHMVAYSGACDWIPGMENQGRFLAYDIGTAEEERDAEFRALLDSFGEVKRLMTPRGHENHRFIEYFDVRHAHTAVTELQQSGFRSKPLSVDFHSQSYAADFHQQHAFSPPSPSSIHQYMGQAAMMANMYWPYGGPVTTMPMVGAQGYGGYQGWSPDQQHYGYPVQSASGHGYPVQSASGHGGHRSPRSSGEYSRSPRTSESMGRSRSSHNSTLEAFQRTNPEEFIFSMEEANEAGTKDNPEHGRTTLMIRNIPNKYNQAMLLDLLNRSYENQYDFFYLPIDFKNKCNLGYAFVNFKCAKTTAAFYKEFHKQRWEEFNSRKVCEITYARVQGKEAMVEHFKNSRFPCENEEFLPLVFDTDGNKTSYHTLGHTVHGATGRFPDTASENVTDSV</sequence>
<evidence type="ECO:0000313" key="4">
    <source>
        <dbReference type="EMBL" id="OUS48043.1"/>
    </source>
</evidence>